<dbReference type="PANTHER" id="PTHR30146:SF148">
    <property type="entry name" value="HTH-TYPE TRANSCRIPTIONAL REPRESSOR PURR-RELATED"/>
    <property type="match status" value="1"/>
</dbReference>
<dbReference type="GO" id="GO:0000976">
    <property type="term" value="F:transcription cis-regulatory region binding"/>
    <property type="evidence" value="ECO:0007669"/>
    <property type="project" value="TreeGrafter"/>
</dbReference>
<dbReference type="PANTHER" id="PTHR30146">
    <property type="entry name" value="LACI-RELATED TRANSCRIPTIONAL REPRESSOR"/>
    <property type="match status" value="1"/>
</dbReference>
<dbReference type="EMBL" id="AP021906">
    <property type="protein sequence ID" value="BBP92238.1"/>
    <property type="molecule type" value="Genomic_DNA"/>
</dbReference>
<proteinExistence type="predicted"/>
<organism evidence="6 7">
    <name type="scientific">Bacillus safensis</name>
    <dbReference type="NCBI Taxonomy" id="561879"/>
    <lineage>
        <taxon>Bacteria</taxon>
        <taxon>Bacillati</taxon>
        <taxon>Bacillota</taxon>
        <taxon>Bacilli</taxon>
        <taxon>Bacillales</taxon>
        <taxon>Bacillaceae</taxon>
        <taxon>Bacillus</taxon>
    </lineage>
</organism>
<evidence type="ECO:0000259" key="5">
    <source>
        <dbReference type="Pfam" id="PF13377"/>
    </source>
</evidence>
<keyword evidence="3" id="KW-0238">DNA-binding</keyword>
<accession>A0A5S9MGP5</accession>
<dbReference type="Proteomes" id="UP000464658">
    <property type="component" value="Chromosome"/>
</dbReference>
<feature type="domain" description="Transcriptional regulator LacI/GalR-like sensor" evidence="5">
    <location>
        <begin position="1"/>
        <end position="42"/>
    </location>
</feature>
<dbReference type="GO" id="GO:0003700">
    <property type="term" value="F:DNA-binding transcription factor activity"/>
    <property type="evidence" value="ECO:0007669"/>
    <property type="project" value="TreeGrafter"/>
</dbReference>
<dbReference type="SUPFAM" id="SSF53822">
    <property type="entry name" value="Periplasmic binding protein-like I"/>
    <property type="match status" value="1"/>
</dbReference>
<keyword evidence="4" id="KW-0804">Transcription</keyword>
<evidence type="ECO:0000256" key="3">
    <source>
        <dbReference type="ARBA" id="ARBA00023125"/>
    </source>
</evidence>
<name>A0A5S9MGP5_BACIA</name>
<protein>
    <recommendedName>
        <fullName evidence="5">Transcriptional regulator LacI/GalR-like sensor domain-containing protein</fullName>
    </recommendedName>
</protein>
<sequence>MAIGAMNALFAKGKTCPGDISIIGFDDIAFSSYTTPALTTVKKKRLKKCVHLEQKLSFQ</sequence>
<evidence type="ECO:0000313" key="7">
    <source>
        <dbReference type="Proteomes" id="UP000464658"/>
    </source>
</evidence>
<dbReference type="AlphaFoldDB" id="A0A5S9MGP5"/>
<evidence type="ECO:0000256" key="4">
    <source>
        <dbReference type="ARBA" id="ARBA00023163"/>
    </source>
</evidence>
<evidence type="ECO:0000313" key="6">
    <source>
        <dbReference type="EMBL" id="BBP92238.1"/>
    </source>
</evidence>
<evidence type="ECO:0000256" key="2">
    <source>
        <dbReference type="ARBA" id="ARBA00023015"/>
    </source>
</evidence>
<dbReference type="InterPro" id="IPR046335">
    <property type="entry name" value="LacI/GalR-like_sensor"/>
</dbReference>
<reference evidence="6 7" key="1">
    <citation type="submission" date="2019-12" db="EMBL/GenBank/DDBJ databases">
        <title>Full genome sequence of a Bacillus safensis strain isolated from commercially available natto in Indonesia.</title>
        <authorList>
            <person name="Yoshida M."/>
            <person name="Uomi M."/>
            <person name="Waturangi D."/>
            <person name="Ekaputri J.J."/>
            <person name="Setiamarga D.H.E."/>
        </authorList>
    </citation>
    <scope>NUCLEOTIDE SEQUENCE [LARGE SCALE GENOMIC DNA]</scope>
    <source>
        <strain evidence="6 7">IDN1</strain>
    </source>
</reference>
<gene>
    <name evidence="6" type="ORF">BsIDN1_58560</name>
</gene>
<dbReference type="Gene3D" id="3.40.50.2300">
    <property type="match status" value="1"/>
</dbReference>
<dbReference type="InterPro" id="IPR028082">
    <property type="entry name" value="Peripla_BP_I"/>
</dbReference>
<evidence type="ECO:0000256" key="1">
    <source>
        <dbReference type="ARBA" id="ARBA00022491"/>
    </source>
</evidence>
<keyword evidence="2" id="KW-0805">Transcription regulation</keyword>
<keyword evidence="1" id="KW-0678">Repressor</keyword>
<dbReference type="Pfam" id="PF13377">
    <property type="entry name" value="Peripla_BP_3"/>
    <property type="match status" value="1"/>
</dbReference>